<dbReference type="Gene3D" id="1.10.3210.10">
    <property type="entry name" value="Hypothetical protein af1432"/>
    <property type="match status" value="1"/>
</dbReference>
<feature type="domain" description="HD-GYP" evidence="1">
    <location>
        <begin position="146"/>
        <end position="343"/>
    </location>
</feature>
<dbReference type="RefSeq" id="WP_256614874.1">
    <property type="nucleotide sequence ID" value="NZ_JANIBK010000033.1"/>
</dbReference>
<evidence type="ECO:0000313" key="2">
    <source>
        <dbReference type="EMBL" id="MCQ8128486.1"/>
    </source>
</evidence>
<dbReference type="CDD" id="cd00077">
    <property type="entry name" value="HDc"/>
    <property type="match status" value="1"/>
</dbReference>
<dbReference type="SMART" id="SM00471">
    <property type="entry name" value="HDc"/>
    <property type="match status" value="1"/>
</dbReference>
<dbReference type="InterPro" id="IPR003607">
    <property type="entry name" value="HD/PDEase_dom"/>
</dbReference>
<dbReference type="Pfam" id="PF11871">
    <property type="entry name" value="DUF3391"/>
    <property type="match status" value="1"/>
</dbReference>
<reference evidence="2 3" key="1">
    <citation type="submission" date="2022-07" db="EMBL/GenBank/DDBJ databases">
        <title>Methylomonas rivi sp. nov., Methylomonas rosea sp. nov., Methylomonas aureus sp. nov. and Methylomonas subterranea sp. nov., four novel methanotrophs isolated from a freshwater creek and the deep terrestrial subsurface.</title>
        <authorList>
            <person name="Abin C."/>
            <person name="Sankaranarayanan K."/>
            <person name="Garner C."/>
            <person name="Sindelar R."/>
            <person name="Kotary K."/>
            <person name="Garner R."/>
            <person name="Barclay S."/>
            <person name="Lawson P."/>
            <person name="Krumholz L."/>
        </authorList>
    </citation>
    <scope>NUCLEOTIDE SEQUENCE [LARGE SCALE GENOMIC DNA]</scope>
    <source>
        <strain evidence="2 3">WSC-6</strain>
    </source>
</reference>
<proteinExistence type="predicted"/>
<dbReference type="PANTHER" id="PTHR43155:SF2">
    <property type="entry name" value="CYCLIC DI-GMP PHOSPHODIESTERASE PA4108"/>
    <property type="match status" value="1"/>
</dbReference>
<sequence>MQNKINDLLIDSLEEVRIEVKDLKIGMFVSKLDRPWLETNFRFQGFELKNQADIDAVQKQCDFVFVDTTKQTKVPQYVARSTGYTPDFLEKVQPPAKSSSFRREISKAEVIYQKTSGLVKSFMEEVKFGRPINALAAKKAVAYCVDSVLNAPDALMLMTQLKNRDEYTAQHSMNVCIFSIALGRQINLPVEELNHVGLCGMMHDMGKMQVPLEVLNKPGRLTPEELAVMQTHAAKGWKILLATHGMYPGAVDVAFTHHERLDGKGYPRQLKAEQITPYTRIVAIADMYDAVSSDRVYKKGRSHLDSIKVLTESSSDGHLDPGLTMKFIECLGIYPAGSLVELNSGEIAMVIEVNPKAKLKPKILMLRDSQKQPCLEFVVDLALAGSNFAGQPLKISTVLRPDECGIDLLKYYQSGLLQKGWKQAEP</sequence>
<evidence type="ECO:0000259" key="1">
    <source>
        <dbReference type="PROSITE" id="PS51832"/>
    </source>
</evidence>
<dbReference type="Proteomes" id="UP001524586">
    <property type="component" value="Unassembled WGS sequence"/>
</dbReference>
<name>A0ABT1U4D9_9GAMM</name>
<dbReference type="PROSITE" id="PS51832">
    <property type="entry name" value="HD_GYP"/>
    <property type="match status" value="1"/>
</dbReference>
<comment type="caution">
    <text evidence="2">The sequence shown here is derived from an EMBL/GenBank/DDBJ whole genome shotgun (WGS) entry which is preliminary data.</text>
</comment>
<dbReference type="PANTHER" id="PTHR43155">
    <property type="entry name" value="CYCLIC DI-GMP PHOSPHODIESTERASE PA4108-RELATED"/>
    <property type="match status" value="1"/>
</dbReference>
<dbReference type="SUPFAM" id="SSF109604">
    <property type="entry name" value="HD-domain/PDEase-like"/>
    <property type="match status" value="1"/>
</dbReference>
<dbReference type="InterPro" id="IPR037522">
    <property type="entry name" value="HD_GYP_dom"/>
</dbReference>
<dbReference type="InterPro" id="IPR021812">
    <property type="entry name" value="DUF3391"/>
</dbReference>
<dbReference type="Pfam" id="PF13487">
    <property type="entry name" value="HD_5"/>
    <property type="match status" value="1"/>
</dbReference>
<dbReference type="EMBL" id="JANIBK010000033">
    <property type="protein sequence ID" value="MCQ8128486.1"/>
    <property type="molecule type" value="Genomic_DNA"/>
</dbReference>
<accession>A0ABT1U4D9</accession>
<evidence type="ECO:0000313" key="3">
    <source>
        <dbReference type="Proteomes" id="UP001524586"/>
    </source>
</evidence>
<gene>
    <name evidence="2" type="ORF">NP596_08440</name>
</gene>
<protein>
    <submittedName>
        <fullName evidence="2">HD-GYP domain-containing protein</fullName>
    </submittedName>
</protein>
<organism evidence="2 3">
    <name type="scientific">Methylomonas rivi</name>
    <dbReference type="NCBI Taxonomy" id="2952226"/>
    <lineage>
        <taxon>Bacteria</taxon>
        <taxon>Pseudomonadati</taxon>
        <taxon>Pseudomonadota</taxon>
        <taxon>Gammaproteobacteria</taxon>
        <taxon>Methylococcales</taxon>
        <taxon>Methylococcaceae</taxon>
        <taxon>Methylomonas</taxon>
    </lineage>
</organism>
<keyword evidence="3" id="KW-1185">Reference proteome</keyword>